<feature type="compositionally biased region" description="Polar residues" evidence="2">
    <location>
        <begin position="486"/>
        <end position="514"/>
    </location>
</feature>
<proteinExistence type="predicted"/>
<sequence>MKPRSIRQRRSGVRRRSRMDTPVLNRERCGAVEEDDDDDWSNQVDEKPSKEGRTSVKPYTGRKLAAGVWRLQVPDAVSSGGDERRMDGLGFQGSAAGLLGPLFFYHHDHKHSGFQTNYNLRSMPSTPVAPTKSGFLCKEASIPFPDSAMEAATKWDPIRLAARDDVHHIYSNVRLIDQRVNAASSIEIKLAEARARIEDLESEKRSQKKKLEHFLRKVSEERASWRSKEHEKVRAIIEDMKDDINREKKARHKLEAVNLKLVNELADSKLAVRRHMHDYQKERKARELIEEVCDELAKGIEEDKAEIDALKSESMNLREEVEDERRMLQMAEVWREERVQMKLIDAKLALEEKYSQMNKLVGELEAFLSSRNATTSVKEVREAEVLRETVASVSDVQEVKEFTYEPSKPDDILMLFEEMNLGEAIQDGETEQCVGYSPVSHGLEVHRVSSDNKGILSNALTDQNGEFEEDDSGWETVSHQEEHRSSFSPDESVHFTSNNPQRDSNVSANGTEFQKTPLREIKEVSPVPRRQSKKVSSMAKLWSSIEGINGRVSFSNARKSNAGMVSPRKGGFRTLDLVGSSPDSAYASVNRGGMKGCIEWPRGTHKNNVKTKLMEAQVEGQKVAELLLPLSLDLAGQAFTVVAKSKMICV</sequence>
<accession>A0A8S9HL57</accession>
<evidence type="ECO:0000256" key="2">
    <source>
        <dbReference type="SAM" id="MobiDB-lite"/>
    </source>
</evidence>
<feature type="compositionally biased region" description="Basic residues" evidence="2">
    <location>
        <begin position="1"/>
        <end position="17"/>
    </location>
</feature>
<protein>
    <submittedName>
        <fullName evidence="3">Uncharacterized protein</fullName>
    </submittedName>
</protein>
<dbReference type="PANTHER" id="PTHR31071:SF34">
    <property type="entry name" value="ACTIN CYTOSKELETON-REGULATORY COMPLEX PAN-LIKE PROTEIN"/>
    <property type="match status" value="1"/>
</dbReference>
<feature type="region of interest" description="Disordered" evidence="2">
    <location>
        <begin position="1"/>
        <end position="58"/>
    </location>
</feature>
<name>A0A8S9HL57_BRACR</name>
<keyword evidence="1" id="KW-0175">Coiled coil</keyword>
<dbReference type="EMBL" id="QGKW02001940">
    <property type="protein sequence ID" value="KAF2556218.1"/>
    <property type="molecule type" value="Genomic_DNA"/>
</dbReference>
<feature type="region of interest" description="Disordered" evidence="2">
    <location>
        <begin position="461"/>
        <end position="516"/>
    </location>
</feature>
<organism evidence="3 4">
    <name type="scientific">Brassica cretica</name>
    <name type="common">Mustard</name>
    <dbReference type="NCBI Taxonomy" id="69181"/>
    <lineage>
        <taxon>Eukaryota</taxon>
        <taxon>Viridiplantae</taxon>
        <taxon>Streptophyta</taxon>
        <taxon>Embryophyta</taxon>
        <taxon>Tracheophyta</taxon>
        <taxon>Spermatophyta</taxon>
        <taxon>Magnoliopsida</taxon>
        <taxon>eudicotyledons</taxon>
        <taxon>Gunneridae</taxon>
        <taxon>Pentapetalae</taxon>
        <taxon>rosids</taxon>
        <taxon>malvids</taxon>
        <taxon>Brassicales</taxon>
        <taxon>Brassicaceae</taxon>
        <taxon>Brassiceae</taxon>
        <taxon>Brassica</taxon>
    </lineage>
</organism>
<dbReference type="InterPro" id="IPR043424">
    <property type="entry name" value="BLT-like"/>
</dbReference>
<feature type="coiled-coil region" evidence="1">
    <location>
        <begin position="183"/>
        <end position="257"/>
    </location>
</feature>
<gene>
    <name evidence="3" type="ORF">F2Q68_00017105</name>
</gene>
<feature type="compositionally biased region" description="Basic and acidic residues" evidence="2">
    <location>
        <begin position="44"/>
        <end position="54"/>
    </location>
</feature>
<evidence type="ECO:0000313" key="3">
    <source>
        <dbReference type="EMBL" id="KAF2556218.1"/>
    </source>
</evidence>
<feature type="coiled-coil region" evidence="1">
    <location>
        <begin position="293"/>
        <end position="327"/>
    </location>
</feature>
<evidence type="ECO:0000313" key="4">
    <source>
        <dbReference type="Proteomes" id="UP000712281"/>
    </source>
</evidence>
<reference evidence="3" key="1">
    <citation type="submission" date="2019-12" db="EMBL/GenBank/DDBJ databases">
        <title>Genome sequencing and annotation of Brassica cretica.</title>
        <authorList>
            <person name="Studholme D.J."/>
            <person name="Sarris P.F."/>
        </authorList>
    </citation>
    <scope>NUCLEOTIDE SEQUENCE</scope>
    <source>
        <strain evidence="3">PFS-001/15</strain>
        <tissue evidence="3">Leaf</tissue>
    </source>
</reference>
<evidence type="ECO:0000256" key="1">
    <source>
        <dbReference type="SAM" id="Coils"/>
    </source>
</evidence>
<comment type="caution">
    <text evidence="3">The sequence shown here is derived from an EMBL/GenBank/DDBJ whole genome shotgun (WGS) entry which is preliminary data.</text>
</comment>
<dbReference type="PANTHER" id="PTHR31071">
    <property type="entry name" value="GB|AAF24581.1"/>
    <property type="match status" value="1"/>
</dbReference>
<dbReference type="Proteomes" id="UP000712281">
    <property type="component" value="Unassembled WGS sequence"/>
</dbReference>
<dbReference type="AlphaFoldDB" id="A0A8S9HL57"/>